<evidence type="ECO:0000256" key="6">
    <source>
        <dbReference type="ARBA" id="ARBA00022917"/>
    </source>
</evidence>
<name>A0A6J7R6X0_9ZZZZ</name>
<dbReference type="InterPro" id="IPR006195">
    <property type="entry name" value="aa-tRNA-synth_II"/>
</dbReference>
<dbReference type="EC" id="6.1.1.21" evidence="2"/>
<proteinExistence type="inferred from homology"/>
<dbReference type="SUPFAM" id="SSF55681">
    <property type="entry name" value="Class II aaRS and biotin synthetases"/>
    <property type="match status" value="1"/>
</dbReference>
<dbReference type="Gene3D" id="3.30.930.10">
    <property type="entry name" value="Bira Bifunctional Protein, Domain 2"/>
    <property type="match status" value="1"/>
</dbReference>
<dbReference type="PANTHER" id="PTHR43707:SF1">
    <property type="entry name" value="HISTIDINE--TRNA LIGASE, MITOCHONDRIAL-RELATED"/>
    <property type="match status" value="1"/>
</dbReference>
<keyword evidence="4" id="KW-0547">Nucleotide-binding</keyword>
<evidence type="ECO:0000256" key="7">
    <source>
        <dbReference type="ARBA" id="ARBA00023146"/>
    </source>
</evidence>
<dbReference type="PANTHER" id="PTHR43707">
    <property type="entry name" value="HISTIDYL-TRNA SYNTHETASE"/>
    <property type="match status" value="1"/>
</dbReference>
<dbReference type="Pfam" id="PF13393">
    <property type="entry name" value="tRNA-synt_His"/>
    <property type="match status" value="1"/>
</dbReference>
<evidence type="ECO:0000256" key="3">
    <source>
        <dbReference type="ARBA" id="ARBA00022598"/>
    </source>
</evidence>
<evidence type="ECO:0000313" key="14">
    <source>
        <dbReference type="EMBL" id="CAB5024476.1"/>
    </source>
</evidence>
<dbReference type="GO" id="GO:0005524">
    <property type="term" value="F:ATP binding"/>
    <property type="evidence" value="ECO:0007669"/>
    <property type="project" value="UniProtKB-KW"/>
</dbReference>
<comment type="similarity">
    <text evidence="1">Belongs to the class-II aminoacyl-tRNA synthetase family.</text>
</comment>
<organism evidence="14">
    <name type="scientific">freshwater metagenome</name>
    <dbReference type="NCBI Taxonomy" id="449393"/>
    <lineage>
        <taxon>unclassified sequences</taxon>
        <taxon>metagenomes</taxon>
        <taxon>ecological metagenomes</taxon>
    </lineage>
</organism>
<sequence>MPIASSPVREARGVASDNQAPRAPSGTHDVLAPESDRWIALLGIFGSLAQRYGFSMVHTPMFEDVRVFHRGIGEGSDVVGKEMYEFTDRGGRNLALRPEGTASIVRAFVQHRPAAPWRAWYATPSFRYERPQAGRFRQHHQVGVEVLGSADADVDVEVITLAQRFFEGLGLTRFTLNINSMGDEHCRPSYTQSLRDYLETKASELCKEHQASHENNPLRVLDCKRPECFAVIEGAPSLAEALCDSCRTHFERVKDGLRKAGIVFEINDRLVRGFDYYTRTTFEFSSSALEGAQNAIGGGGRYDGLVELLGGPPTSGIGFGIGIERVLLACDAENVFDIAPEVPEAFVVDVTGGERARDIVERLRDAGIFVERAYDNKSMKSQLKSADRSGARMALLVGEEEAESESITIRMLREEREQVTISLDELFARATTTGSLLP</sequence>
<dbReference type="EMBL" id="CAFABE010000021">
    <property type="protein sequence ID" value="CAB4824216.1"/>
    <property type="molecule type" value="Genomic_DNA"/>
</dbReference>
<dbReference type="GO" id="GO:0004821">
    <property type="term" value="F:histidine-tRNA ligase activity"/>
    <property type="evidence" value="ECO:0007669"/>
    <property type="project" value="UniProtKB-EC"/>
</dbReference>
<keyword evidence="6" id="KW-0648">Protein biosynthesis</keyword>
<dbReference type="AlphaFoldDB" id="A0A6J7R6X0"/>
<protein>
    <recommendedName>
        <fullName evidence="2">histidine--tRNA ligase</fullName>
        <ecNumber evidence="2">6.1.1.21</ecNumber>
    </recommendedName>
    <alternativeName>
        <fullName evidence="8">Histidyl-tRNA synthetase</fullName>
    </alternativeName>
</protein>
<accession>A0A6J7R6X0</accession>
<gene>
    <name evidence="12" type="ORF">UFOPK3164_00631</name>
    <name evidence="13" type="ORF">UFOPK3427_00038</name>
    <name evidence="14" type="ORF">UFOPK4112_01119</name>
</gene>
<keyword evidence="5" id="KW-0067">ATP-binding</keyword>
<dbReference type="CDD" id="cd00773">
    <property type="entry name" value="HisRS-like_core"/>
    <property type="match status" value="1"/>
</dbReference>
<dbReference type="Gene3D" id="3.40.50.800">
    <property type="entry name" value="Anticodon-binding domain"/>
    <property type="match status" value="1"/>
</dbReference>
<dbReference type="EMBL" id="CAFBLT010000001">
    <property type="protein sequence ID" value="CAB4858537.1"/>
    <property type="molecule type" value="Genomic_DNA"/>
</dbReference>
<evidence type="ECO:0000313" key="13">
    <source>
        <dbReference type="EMBL" id="CAB4858537.1"/>
    </source>
</evidence>
<dbReference type="InterPro" id="IPR004154">
    <property type="entry name" value="Anticodon-bd"/>
</dbReference>
<dbReference type="InterPro" id="IPR033656">
    <property type="entry name" value="HisRS_anticodon"/>
</dbReference>
<dbReference type="Pfam" id="PF03129">
    <property type="entry name" value="HGTP_anticodon"/>
    <property type="match status" value="1"/>
</dbReference>
<evidence type="ECO:0000256" key="1">
    <source>
        <dbReference type="ARBA" id="ARBA00008226"/>
    </source>
</evidence>
<evidence type="ECO:0000256" key="8">
    <source>
        <dbReference type="ARBA" id="ARBA00030619"/>
    </source>
</evidence>
<dbReference type="PROSITE" id="PS50862">
    <property type="entry name" value="AA_TRNA_LIGASE_II"/>
    <property type="match status" value="1"/>
</dbReference>
<evidence type="ECO:0000256" key="4">
    <source>
        <dbReference type="ARBA" id="ARBA00022741"/>
    </source>
</evidence>
<evidence type="ECO:0000256" key="9">
    <source>
        <dbReference type="ARBA" id="ARBA00047639"/>
    </source>
</evidence>
<dbReference type="SUPFAM" id="SSF52954">
    <property type="entry name" value="Class II aaRS ABD-related"/>
    <property type="match status" value="1"/>
</dbReference>
<keyword evidence="7" id="KW-0030">Aminoacyl-tRNA synthetase</keyword>
<feature type="region of interest" description="Disordered" evidence="10">
    <location>
        <begin position="1"/>
        <end position="29"/>
    </location>
</feature>
<dbReference type="GO" id="GO:0005737">
    <property type="term" value="C:cytoplasm"/>
    <property type="evidence" value="ECO:0007669"/>
    <property type="project" value="InterPro"/>
</dbReference>
<dbReference type="InterPro" id="IPR004516">
    <property type="entry name" value="HisRS/HisZ"/>
</dbReference>
<dbReference type="EMBL" id="CAFBPM010000010">
    <property type="protein sequence ID" value="CAB5024476.1"/>
    <property type="molecule type" value="Genomic_DNA"/>
</dbReference>
<evidence type="ECO:0000259" key="11">
    <source>
        <dbReference type="PROSITE" id="PS50862"/>
    </source>
</evidence>
<dbReference type="NCBIfam" id="TIGR00442">
    <property type="entry name" value="hisS"/>
    <property type="match status" value="1"/>
</dbReference>
<dbReference type="InterPro" id="IPR036621">
    <property type="entry name" value="Anticodon-bd_dom_sf"/>
</dbReference>
<dbReference type="CDD" id="cd00859">
    <property type="entry name" value="HisRS_anticodon"/>
    <property type="match status" value="1"/>
</dbReference>
<comment type="catalytic activity">
    <reaction evidence="9">
        <text>tRNA(His) + L-histidine + ATP = L-histidyl-tRNA(His) + AMP + diphosphate + H(+)</text>
        <dbReference type="Rhea" id="RHEA:17313"/>
        <dbReference type="Rhea" id="RHEA-COMP:9665"/>
        <dbReference type="Rhea" id="RHEA-COMP:9689"/>
        <dbReference type="ChEBI" id="CHEBI:15378"/>
        <dbReference type="ChEBI" id="CHEBI:30616"/>
        <dbReference type="ChEBI" id="CHEBI:33019"/>
        <dbReference type="ChEBI" id="CHEBI:57595"/>
        <dbReference type="ChEBI" id="CHEBI:78442"/>
        <dbReference type="ChEBI" id="CHEBI:78527"/>
        <dbReference type="ChEBI" id="CHEBI:456215"/>
        <dbReference type="EC" id="6.1.1.21"/>
    </reaction>
</comment>
<dbReference type="PIRSF" id="PIRSF001549">
    <property type="entry name" value="His-tRNA_synth"/>
    <property type="match status" value="1"/>
</dbReference>
<dbReference type="HAMAP" id="MF_00127">
    <property type="entry name" value="His_tRNA_synth"/>
    <property type="match status" value="1"/>
</dbReference>
<dbReference type="GO" id="GO:0006427">
    <property type="term" value="P:histidyl-tRNA aminoacylation"/>
    <property type="evidence" value="ECO:0007669"/>
    <property type="project" value="InterPro"/>
</dbReference>
<dbReference type="InterPro" id="IPR045864">
    <property type="entry name" value="aa-tRNA-synth_II/BPL/LPL"/>
</dbReference>
<reference evidence="14" key="1">
    <citation type="submission" date="2020-05" db="EMBL/GenBank/DDBJ databases">
        <authorList>
            <person name="Chiriac C."/>
            <person name="Salcher M."/>
            <person name="Ghai R."/>
            <person name="Kavagutti S V."/>
        </authorList>
    </citation>
    <scope>NUCLEOTIDE SEQUENCE</scope>
</reference>
<dbReference type="InterPro" id="IPR015807">
    <property type="entry name" value="His-tRNA-ligase"/>
</dbReference>
<evidence type="ECO:0000256" key="10">
    <source>
        <dbReference type="SAM" id="MobiDB-lite"/>
    </source>
</evidence>
<feature type="domain" description="Aminoacyl-transfer RNA synthetases class-II family profile" evidence="11">
    <location>
        <begin position="48"/>
        <end position="343"/>
    </location>
</feature>
<dbReference type="InterPro" id="IPR041715">
    <property type="entry name" value="HisRS-like_core"/>
</dbReference>
<evidence type="ECO:0000256" key="5">
    <source>
        <dbReference type="ARBA" id="ARBA00022840"/>
    </source>
</evidence>
<evidence type="ECO:0000256" key="2">
    <source>
        <dbReference type="ARBA" id="ARBA00012815"/>
    </source>
</evidence>
<keyword evidence="3" id="KW-0436">Ligase</keyword>
<evidence type="ECO:0000313" key="12">
    <source>
        <dbReference type="EMBL" id="CAB4824216.1"/>
    </source>
</evidence>